<dbReference type="EMBL" id="LWMV01000159">
    <property type="protein sequence ID" value="KZX12890.1"/>
    <property type="molecule type" value="Genomic_DNA"/>
</dbReference>
<dbReference type="STRING" id="49547.MBCUR_08510"/>
<organism evidence="1 2">
    <name type="scientific">Methanobrevibacter curvatus</name>
    <dbReference type="NCBI Taxonomy" id="49547"/>
    <lineage>
        <taxon>Archaea</taxon>
        <taxon>Methanobacteriati</taxon>
        <taxon>Methanobacteriota</taxon>
        <taxon>Methanomada group</taxon>
        <taxon>Methanobacteria</taxon>
        <taxon>Methanobacteriales</taxon>
        <taxon>Methanobacteriaceae</taxon>
        <taxon>Methanobrevibacter</taxon>
    </lineage>
</organism>
<proteinExistence type="predicted"/>
<reference evidence="1 2" key="1">
    <citation type="submission" date="2016-04" db="EMBL/GenBank/DDBJ databases">
        <title>Genome sequence of Methanobrevibacter curvatus DSM 11111.</title>
        <authorList>
            <person name="Poehlein A."/>
            <person name="Seedorf H."/>
            <person name="Daniel R."/>
        </authorList>
    </citation>
    <scope>NUCLEOTIDE SEQUENCE [LARGE SCALE GENOMIC DNA]</scope>
    <source>
        <strain evidence="1 2">DSM 11111</strain>
    </source>
</reference>
<comment type="caution">
    <text evidence="1">The sequence shown here is derived from an EMBL/GenBank/DDBJ whole genome shotgun (WGS) entry which is preliminary data.</text>
</comment>
<protein>
    <submittedName>
        <fullName evidence="1">Uncharacterized protein</fullName>
    </submittedName>
</protein>
<sequence length="47" mass="5733">MNIILNHVFPEKTKKIIIKDLKKYVENLKMSKKYEKTNKKKLEEILE</sequence>
<name>A0A162FNX1_9EURY</name>
<gene>
    <name evidence="1" type="ORF">MBCUR_08510</name>
</gene>
<dbReference type="AlphaFoldDB" id="A0A162FNX1"/>
<evidence type="ECO:0000313" key="1">
    <source>
        <dbReference type="EMBL" id="KZX12890.1"/>
    </source>
</evidence>
<evidence type="ECO:0000313" key="2">
    <source>
        <dbReference type="Proteomes" id="UP000077245"/>
    </source>
</evidence>
<dbReference type="PATRIC" id="fig|49547.3.peg.918"/>
<dbReference type="RefSeq" id="WP_157077667.1">
    <property type="nucleotide sequence ID" value="NZ_LWMV01000159.1"/>
</dbReference>
<accession>A0A162FNX1</accession>
<keyword evidence="2" id="KW-1185">Reference proteome</keyword>
<dbReference type="Proteomes" id="UP000077245">
    <property type="component" value="Unassembled WGS sequence"/>
</dbReference>